<dbReference type="Gene3D" id="3.30.2410.10">
    <property type="entry name" value="Hect, E3 ligase catalytic domain"/>
    <property type="match status" value="1"/>
</dbReference>
<dbReference type="SMART" id="SM00119">
    <property type="entry name" value="HECTc"/>
    <property type="match status" value="1"/>
</dbReference>
<dbReference type="Pfam" id="PF00632">
    <property type="entry name" value="HECT"/>
    <property type="match status" value="1"/>
</dbReference>
<keyword evidence="8" id="KW-1185">Reference proteome</keyword>
<dbReference type="GO" id="GO:0006511">
    <property type="term" value="P:ubiquitin-dependent protein catabolic process"/>
    <property type="evidence" value="ECO:0007669"/>
    <property type="project" value="TreeGrafter"/>
</dbReference>
<dbReference type="Gene3D" id="3.30.2160.10">
    <property type="entry name" value="Hect, E3 ligase catalytic domain"/>
    <property type="match status" value="1"/>
</dbReference>
<dbReference type="eggNOG" id="KOG4427">
    <property type="taxonomic scope" value="Eukaryota"/>
</dbReference>
<accession>G0QMT3</accession>
<dbReference type="PROSITE" id="PS50237">
    <property type="entry name" value="HECT"/>
    <property type="match status" value="1"/>
</dbReference>
<dbReference type="InterPro" id="IPR000569">
    <property type="entry name" value="HECT_dom"/>
</dbReference>
<keyword evidence="4 5" id="KW-0833">Ubl conjugation pathway</keyword>
<keyword evidence="7" id="KW-0436">Ligase</keyword>
<dbReference type="EMBL" id="GL983437">
    <property type="protein sequence ID" value="EGR33486.1"/>
    <property type="molecule type" value="Genomic_DNA"/>
</dbReference>
<dbReference type="GO" id="GO:0061630">
    <property type="term" value="F:ubiquitin protein ligase activity"/>
    <property type="evidence" value="ECO:0007669"/>
    <property type="project" value="UniProtKB-EC"/>
</dbReference>
<dbReference type="AlphaFoldDB" id="G0QMT3"/>
<dbReference type="STRING" id="857967.G0QMT3"/>
<protein>
    <recommendedName>
        <fullName evidence="2">HECT-type E3 ubiquitin transferase</fullName>
        <ecNumber evidence="2">2.3.2.26</ecNumber>
    </recommendedName>
</protein>
<evidence type="ECO:0000256" key="5">
    <source>
        <dbReference type="PROSITE-ProRule" id="PRU00104"/>
    </source>
</evidence>
<evidence type="ECO:0000256" key="1">
    <source>
        <dbReference type="ARBA" id="ARBA00000885"/>
    </source>
</evidence>
<dbReference type="GO" id="GO:0016874">
    <property type="term" value="F:ligase activity"/>
    <property type="evidence" value="ECO:0007669"/>
    <property type="project" value="UniProtKB-KW"/>
</dbReference>
<evidence type="ECO:0000259" key="6">
    <source>
        <dbReference type="PROSITE" id="PS50237"/>
    </source>
</evidence>
<dbReference type="FunFam" id="3.30.2160.10:FF:000002">
    <property type="entry name" value="Putative Ubiquitin-protein ligase E3C"/>
    <property type="match status" value="1"/>
</dbReference>
<proteinExistence type="predicted"/>
<dbReference type="CDD" id="cd00078">
    <property type="entry name" value="HECTc"/>
    <property type="match status" value="1"/>
</dbReference>
<sequence length="424" mass="49783">MLSSFHFQRINNDNYFLSKLLNNMPHIFSFEKRYNKLQEFILEDQKGQDRDPFDFYQDVDNEDENNVVFVNSKVVKIRRGKEMEDAFQKFKHKNMKALYKISFLDEHGLQEAGIDGGGIIKEFINSVISQGFNIEYELFIETSQRTLMPAPNNKHRLQKYYFLGSIVGKAIYENILIQPVFSKVFLNQILEKPSTIEDLQYIDNSLYKNLMKLKHTQDDVSQYGLTFSIDDEYNGKVELKQDGSNIIVNNENKYEYISLYAQYKLNLMNQIEAENFRQGFASVIDQNWLSMFSHDELQLIISGQFTAFDVEDLKQNTKYQGYNQYDLIIIFFWECLNEFSELEKEKFLHFVTSCSRPPTLGFKQLNPPFCICKSIDDWNPQHPEKLPSSSTCMNILKLPDYQDKSTLKIKLFEAIFSNSGFDLS</sequence>
<dbReference type="InterPro" id="IPR044611">
    <property type="entry name" value="E3A/B/C-like"/>
</dbReference>
<dbReference type="Proteomes" id="UP000008983">
    <property type="component" value="Unassembled WGS sequence"/>
</dbReference>
<evidence type="ECO:0000313" key="8">
    <source>
        <dbReference type="Proteomes" id="UP000008983"/>
    </source>
</evidence>
<dbReference type="GO" id="GO:0000209">
    <property type="term" value="P:protein polyubiquitination"/>
    <property type="evidence" value="ECO:0007669"/>
    <property type="project" value="InterPro"/>
</dbReference>
<gene>
    <name evidence="7" type="ORF">IMG5_051640</name>
</gene>
<name>G0QMT3_ICHMU</name>
<dbReference type="FunFam" id="3.30.2410.10:FF:000003">
    <property type="entry name" value="probable E3 ubiquitin-protein ligase HERC4 isoform X1"/>
    <property type="match status" value="1"/>
</dbReference>
<dbReference type="InParanoid" id="G0QMT3"/>
<evidence type="ECO:0000313" key="7">
    <source>
        <dbReference type="EMBL" id="EGR33486.1"/>
    </source>
</evidence>
<feature type="active site" description="Glycyl thioester intermediate" evidence="5">
    <location>
        <position position="392"/>
    </location>
</feature>
<reference evidence="7 8" key="1">
    <citation type="submission" date="2011-07" db="EMBL/GenBank/DDBJ databases">
        <authorList>
            <person name="Coyne R."/>
            <person name="Brami D."/>
            <person name="Johnson J."/>
            <person name="Hostetler J."/>
            <person name="Hannick L."/>
            <person name="Clark T."/>
            <person name="Cassidy-Hanley D."/>
            <person name="Inman J."/>
        </authorList>
    </citation>
    <scope>NUCLEOTIDE SEQUENCE [LARGE SCALE GENOMIC DNA]</scope>
    <source>
        <strain evidence="7 8">G5</strain>
    </source>
</reference>
<organism evidence="7 8">
    <name type="scientific">Ichthyophthirius multifiliis</name>
    <name type="common">White spot disease agent</name>
    <name type="synonym">Ich</name>
    <dbReference type="NCBI Taxonomy" id="5932"/>
    <lineage>
        <taxon>Eukaryota</taxon>
        <taxon>Sar</taxon>
        <taxon>Alveolata</taxon>
        <taxon>Ciliophora</taxon>
        <taxon>Intramacronucleata</taxon>
        <taxon>Oligohymenophorea</taxon>
        <taxon>Hymenostomatida</taxon>
        <taxon>Ophryoglenina</taxon>
        <taxon>Ichthyophthirius</taxon>
    </lineage>
</organism>
<dbReference type="Gene3D" id="3.90.1750.10">
    <property type="entry name" value="Hect, E3 ligase catalytic domains"/>
    <property type="match status" value="1"/>
</dbReference>
<dbReference type="OrthoDB" id="8068875at2759"/>
<evidence type="ECO:0000256" key="3">
    <source>
        <dbReference type="ARBA" id="ARBA00022679"/>
    </source>
</evidence>
<keyword evidence="3" id="KW-0808">Transferase</keyword>
<dbReference type="EC" id="2.3.2.26" evidence="2"/>
<evidence type="ECO:0000256" key="4">
    <source>
        <dbReference type="ARBA" id="ARBA00022786"/>
    </source>
</evidence>
<evidence type="ECO:0000256" key="2">
    <source>
        <dbReference type="ARBA" id="ARBA00012485"/>
    </source>
</evidence>
<dbReference type="PANTHER" id="PTHR45700">
    <property type="entry name" value="UBIQUITIN-PROTEIN LIGASE E3C"/>
    <property type="match status" value="1"/>
</dbReference>
<dbReference type="PANTHER" id="PTHR45700:SF2">
    <property type="entry name" value="UBIQUITIN-PROTEIN LIGASE E3C"/>
    <property type="match status" value="1"/>
</dbReference>
<dbReference type="GeneID" id="14909652"/>
<dbReference type="InterPro" id="IPR035983">
    <property type="entry name" value="Hect_E3_ubiquitin_ligase"/>
</dbReference>
<dbReference type="OMA" id="PPFCVHR"/>
<dbReference type="SUPFAM" id="SSF56204">
    <property type="entry name" value="Hect, E3 ligase catalytic domain"/>
    <property type="match status" value="1"/>
</dbReference>
<feature type="domain" description="HECT" evidence="6">
    <location>
        <begin position="91"/>
        <end position="424"/>
    </location>
</feature>
<dbReference type="RefSeq" id="XP_004037472.1">
    <property type="nucleotide sequence ID" value="XM_004037424.1"/>
</dbReference>
<comment type="catalytic activity">
    <reaction evidence="1">
        <text>S-ubiquitinyl-[E2 ubiquitin-conjugating enzyme]-L-cysteine + [acceptor protein]-L-lysine = [E2 ubiquitin-conjugating enzyme]-L-cysteine + N(6)-ubiquitinyl-[acceptor protein]-L-lysine.</text>
        <dbReference type="EC" id="2.3.2.26"/>
    </reaction>
</comment>